<dbReference type="KEGG" id="hyg:AUC43_17280"/>
<evidence type="ECO:0000313" key="4">
    <source>
        <dbReference type="EMBL" id="ALW86678.1"/>
    </source>
</evidence>
<sequence length="796" mass="88129">MFSPLLSAKPVHKSLLSLPLASIGLLTAASAQQLPALTAQDYARAERFMGYNTLPLVDRSMSPPTWLAGDRFWYRVLTPQGSEFVLVDPVRKTKTAAFDPAKLAAALGTAGGKRYEATRLPFRTFTFSPDGKQVRFAAEDKNWQYDAASGHVSADPIPALSPSAAASAQNEVESPDGRRVAFLRDYNLWVRDTKTKAETALTTDGIKDFGYATDNAGYATTDKPVLRWSPDSRKIATFRQDQRRVGDMYLVTTNVGRPTLKTWKYPLPGDPDVIAIERVILEVDQPKMIRLALAPDPRRSSSCSNLACEGRGMGDVEWSPDATQLAFVSSSRDRKQVTFRVADAATGRVRDVFSETVATFFESGREAMNWHYLPNTNEVLWCSSRDNWAHFYLYDATTGRPKHRITAGKWAVRQLVHVDEKARQLYFLAGGREPGNPYFTYLYRMGMDGKHLTLLTPEAGHHLVTFAPSGRYFVDSYSQHDAPPVSQLRTRAGQVVLPLEKTDISRLAATGWKPPTAITVKAQDGQFTLYGLMYTPTHLDPTKKYPVINYIYPGPQTGPLSANTGAGWSFNAGRGDHQALAELGFVVVLIEGSCNPFRSKGFQDACYGNIAENTLSDQVSGLRQLAQRYPYLDLNRVGVWGHSGGGYAAAAALFRYPDFYQVGIAESGDHDVRSYQDAWGERYLGLLTPQADGASNYSSQANAPFAKNLKGKLLLAHGLMDNNVPPTNTMLVVDALIKANKTFDLVVFPNAQHAYGPDAPYMTRRRWDYFVRHLAGIEPPQDYLMNAKTDPRDGVL</sequence>
<evidence type="ECO:0000256" key="1">
    <source>
        <dbReference type="SAM" id="SignalP"/>
    </source>
</evidence>
<feature type="domain" description="Dipeptidylpeptidase IV N-terminal" evidence="3">
    <location>
        <begin position="132"/>
        <end position="484"/>
    </location>
</feature>
<feature type="domain" description="Peptidase S9 prolyl oligopeptidase catalytic" evidence="2">
    <location>
        <begin position="577"/>
        <end position="775"/>
    </location>
</feature>
<reference evidence="4 5" key="1">
    <citation type="submission" date="2015-12" db="EMBL/GenBank/DDBJ databases">
        <authorList>
            <person name="Shamseldin A."/>
            <person name="Moawad H."/>
            <person name="Abd El-Rahim W.M."/>
            <person name="Sadowsky M.J."/>
        </authorList>
    </citation>
    <scope>NUCLEOTIDE SEQUENCE [LARGE SCALE GENOMIC DNA]</scope>
    <source>
        <strain evidence="4 5">DG5B</strain>
    </source>
</reference>
<evidence type="ECO:0000259" key="2">
    <source>
        <dbReference type="Pfam" id="PF00326"/>
    </source>
</evidence>
<evidence type="ECO:0000313" key="5">
    <source>
        <dbReference type="Proteomes" id="UP000059542"/>
    </source>
</evidence>
<dbReference type="Gene3D" id="3.40.50.1820">
    <property type="entry name" value="alpha/beta hydrolase"/>
    <property type="match status" value="1"/>
</dbReference>
<keyword evidence="1" id="KW-0732">Signal</keyword>
<gene>
    <name evidence="4" type="ORF">AUC43_17280</name>
</gene>
<feature type="chain" id="PRO_5006845055" evidence="1">
    <location>
        <begin position="32"/>
        <end position="796"/>
    </location>
</feature>
<dbReference type="InterPro" id="IPR029058">
    <property type="entry name" value="AB_hydrolase_fold"/>
</dbReference>
<accession>A0A0U3SKF9</accession>
<dbReference type="InterPro" id="IPR050278">
    <property type="entry name" value="Serine_Prot_S9B/DPPIV"/>
</dbReference>
<dbReference type="SUPFAM" id="SSF53474">
    <property type="entry name" value="alpha/beta-Hydrolases"/>
    <property type="match status" value="1"/>
</dbReference>
<dbReference type="Gene3D" id="2.140.10.30">
    <property type="entry name" value="Dipeptidylpeptidase IV, N-terminal domain"/>
    <property type="match status" value="1"/>
</dbReference>
<proteinExistence type="predicted"/>
<dbReference type="GO" id="GO:0008236">
    <property type="term" value="F:serine-type peptidase activity"/>
    <property type="evidence" value="ECO:0007669"/>
    <property type="project" value="InterPro"/>
</dbReference>
<dbReference type="InterPro" id="IPR001375">
    <property type="entry name" value="Peptidase_S9_cat"/>
</dbReference>
<dbReference type="AlphaFoldDB" id="A0A0U3SKF9"/>
<feature type="signal peptide" evidence="1">
    <location>
        <begin position="1"/>
        <end position="31"/>
    </location>
</feature>
<keyword evidence="5" id="KW-1185">Reference proteome</keyword>
<dbReference type="InterPro" id="IPR002469">
    <property type="entry name" value="Peptidase_S9B_N"/>
</dbReference>
<dbReference type="STRING" id="1411621.AUC43_17280"/>
<name>A0A0U3SKF9_9BACT</name>
<dbReference type="Proteomes" id="UP000059542">
    <property type="component" value="Chromosome"/>
</dbReference>
<protein>
    <submittedName>
        <fullName evidence="4">Peptidase S9</fullName>
    </submittedName>
</protein>
<dbReference type="EMBL" id="CP013909">
    <property type="protein sequence ID" value="ALW86678.1"/>
    <property type="molecule type" value="Genomic_DNA"/>
</dbReference>
<dbReference type="PANTHER" id="PTHR11731:SF118">
    <property type="entry name" value="BLR1971 PROTEIN"/>
    <property type="match status" value="1"/>
</dbReference>
<dbReference type="GO" id="GO:0006508">
    <property type="term" value="P:proteolysis"/>
    <property type="evidence" value="ECO:0007669"/>
    <property type="project" value="InterPro"/>
</dbReference>
<dbReference type="PANTHER" id="PTHR11731">
    <property type="entry name" value="PROTEASE FAMILY S9B,C DIPEPTIDYL-PEPTIDASE IV-RELATED"/>
    <property type="match status" value="1"/>
</dbReference>
<organism evidence="4 5">
    <name type="scientific">Hymenobacter sedentarius</name>
    <dbReference type="NCBI Taxonomy" id="1411621"/>
    <lineage>
        <taxon>Bacteria</taxon>
        <taxon>Pseudomonadati</taxon>
        <taxon>Bacteroidota</taxon>
        <taxon>Cytophagia</taxon>
        <taxon>Cytophagales</taxon>
        <taxon>Hymenobacteraceae</taxon>
        <taxon>Hymenobacter</taxon>
    </lineage>
</organism>
<dbReference type="SUPFAM" id="SSF82171">
    <property type="entry name" value="DPP6 N-terminal domain-like"/>
    <property type="match status" value="1"/>
</dbReference>
<evidence type="ECO:0000259" key="3">
    <source>
        <dbReference type="Pfam" id="PF00930"/>
    </source>
</evidence>
<dbReference type="Pfam" id="PF00326">
    <property type="entry name" value="Peptidase_S9"/>
    <property type="match status" value="1"/>
</dbReference>
<dbReference type="Pfam" id="PF00930">
    <property type="entry name" value="DPPIV_N"/>
    <property type="match status" value="1"/>
</dbReference>